<dbReference type="AlphaFoldDB" id="F1T5W0"/>
<protein>
    <submittedName>
        <fullName evidence="1">Uncharacterized protein</fullName>
    </submittedName>
</protein>
<gene>
    <name evidence="1" type="ORF">HMPREF0091_10191</name>
</gene>
<accession>F1T5W0</accession>
<keyword evidence="2" id="KW-1185">Reference proteome</keyword>
<dbReference type="EMBL" id="ACGK02000001">
    <property type="protein sequence ID" value="EGF23244.1"/>
    <property type="molecule type" value="Genomic_DNA"/>
</dbReference>
<comment type="caution">
    <text evidence="1">The sequence shown here is derived from an EMBL/GenBank/DDBJ whole genome shotgun (WGS) entry which is preliminary data.</text>
</comment>
<sequence length="47" mass="5331">MRVSNAIQTKARAQVLNKHPMSTHLNQHIQSKDAKAYAFLNSALYFS</sequence>
<evidence type="ECO:0000313" key="2">
    <source>
        <dbReference type="Proteomes" id="UP000005947"/>
    </source>
</evidence>
<reference evidence="1 2" key="1">
    <citation type="submission" date="2011-02" db="EMBL/GenBank/DDBJ databases">
        <authorList>
            <person name="Muzny D."/>
            <person name="Qin X."/>
            <person name="Buhay C."/>
            <person name="Dugan-Rocha S."/>
            <person name="Ding Y."/>
            <person name="Chen G."/>
            <person name="Hawes A."/>
            <person name="Holder M."/>
            <person name="Jhangiani S."/>
            <person name="Johnson A."/>
            <person name="Khan Z."/>
            <person name="Li Z."/>
            <person name="Liu W."/>
            <person name="Liu X."/>
            <person name="Perez L."/>
            <person name="Shen H."/>
            <person name="Wang Q."/>
            <person name="Watt J."/>
            <person name="Xi L."/>
            <person name="Xin Y."/>
            <person name="Zhou J."/>
            <person name="Deng J."/>
            <person name="Jiang H."/>
            <person name="Liu Y."/>
            <person name="Qu J."/>
            <person name="Song X.-Z."/>
            <person name="Zhang L."/>
            <person name="Villasana D."/>
            <person name="Johnson A."/>
            <person name="Liu J."/>
            <person name="Liyanage D."/>
            <person name="Lorensuhewa L."/>
            <person name="Robinson T."/>
            <person name="Song A."/>
            <person name="Song B.-B."/>
            <person name="Dinh H."/>
            <person name="Thornton R."/>
            <person name="Coyle M."/>
            <person name="Francisco L."/>
            <person name="Jackson L."/>
            <person name="Javaid M."/>
            <person name="Korchina V."/>
            <person name="Kovar C."/>
            <person name="Mata R."/>
            <person name="Mathew T."/>
            <person name="Ngo R."/>
            <person name="Nguyen L."/>
            <person name="Nguyen N."/>
            <person name="Okwuonu G."/>
            <person name="Ongeri F."/>
            <person name="Pham C."/>
            <person name="Simmons D."/>
            <person name="Wilczek-Boney K."/>
            <person name="Hale W."/>
            <person name="Jakkamsetti A."/>
            <person name="Pham P."/>
            <person name="Ruth R."/>
            <person name="San Lucas F."/>
            <person name="Warren J."/>
            <person name="Zhang J."/>
            <person name="Zhao Z."/>
            <person name="Zhou C."/>
            <person name="Zhu D."/>
            <person name="Lee S."/>
            <person name="Bess C."/>
            <person name="Blankenburg K."/>
            <person name="Forbes L."/>
            <person name="Fu Q."/>
            <person name="Gubbala S."/>
            <person name="Hirani K."/>
            <person name="Jayaseelan J.C."/>
            <person name="Lara F."/>
            <person name="Munidasa M."/>
            <person name="Palculict T."/>
            <person name="Patil S."/>
            <person name="Pu L.-L."/>
            <person name="Saada N."/>
            <person name="Tang L."/>
            <person name="Weissenberger G."/>
            <person name="Zhu Y."/>
            <person name="Hemphill L."/>
            <person name="Shang Y."/>
            <person name="Youmans B."/>
            <person name="Ayvaz T."/>
            <person name="Ross M."/>
            <person name="Santibanez J."/>
            <person name="Aqrawi P."/>
            <person name="Gross S."/>
            <person name="Joshi V."/>
            <person name="Fowler G."/>
            <person name="Nazareth L."/>
            <person name="Reid J."/>
            <person name="Worley K."/>
            <person name="Petrosino J."/>
            <person name="Highlander S."/>
            <person name="Gibbs R."/>
        </authorList>
    </citation>
    <scope>NUCLEOTIDE SEQUENCE [LARGE SCALE GENOMIC DNA]</scope>
    <source>
        <strain evidence="1 2">DSM 15829</strain>
    </source>
</reference>
<proteinExistence type="predicted"/>
<evidence type="ECO:0000313" key="1">
    <source>
        <dbReference type="EMBL" id="EGF23244.1"/>
    </source>
</evidence>
<dbReference type="Proteomes" id="UP000005947">
    <property type="component" value="Unassembled WGS sequence"/>
</dbReference>
<organism evidence="1 2">
    <name type="scientific">Fannyhessea vaginae DSM 15829</name>
    <dbReference type="NCBI Taxonomy" id="525256"/>
    <lineage>
        <taxon>Bacteria</taxon>
        <taxon>Bacillati</taxon>
        <taxon>Actinomycetota</taxon>
        <taxon>Coriobacteriia</taxon>
        <taxon>Coriobacteriales</taxon>
        <taxon>Atopobiaceae</taxon>
        <taxon>Fannyhessea</taxon>
    </lineage>
</organism>
<name>F1T5W0_9ACTN</name>